<dbReference type="PRINTS" id="PR00726">
    <property type="entry name" value="LEXASERPTASE"/>
</dbReference>
<name>A0A5C1QAQ3_9SPIO</name>
<evidence type="ECO:0000256" key="7">
    <source>
        <dbReference type="RuleBase" id="RU003991"/>
    </source>
</evidence>
<proteinExistence type="inferred from homology"/>
<dbReference type="Proteomes" id="UP000323824">
    <property type="component" value="Chromosome"/>
</dbReference>
<gene>
    <name evidence="9" type="primary">umuD</name>
    <name evidence="9" type="ORF">EW093_10565</name>
</gene>
<dbReference type="AlphaFoldDB" id="A0A5C1QAQ3"/>
<reference evidence="9 10" key="1">
    <citation type="submission" date="2019-02" db="EMBL/GenBank/DDBJ databases">
        <authorList>
            <person name="Fomenkov A."/>
            <person name="Dubinina G."/>
            <person name="Grabovich M."/>
            <person name="Vincze T."/>
            <person name="Roberts R.J."/>
        </authorList>
    </citation>
    <scope>NUCLEOTIDE SEQUENCE [LARGE SCALE GENOMIC DNA]</scope>
    <source>
        <strain evidence="9 10">P</strain>
    </source>
</reference>
<evidence type="ECO:0000256" key="2">
    <source>
        <dbReference type="ARBA" id="ARBA00022763"/>
    </source>
</evidence>
<dbReference type="PANTHER" id="PTHR33516:SF2">
    <property type="entry name" value="LEXA REPRESSOR-RELATED"/>
    <property type="match status" value="1"/>
</dbReference>
<evidence type="ECO:0000256" key="3">
    <source>
        <dbReference type="ARBA" id="ARBA00022801"/>
    </source>
</evidence>
<dbReference type="RefSeq" id="WP_149568376.1">
    <property type="nucleotide sequence ID" value="NZ_CP035807.1"/>
</dbReference>
<dbReference type="InterPro" id="IPR006197">
    <property type="entry name" value="Peptidase_S24_LexA"/>
</dbReference>
<sequence>MIPLFMNTIKAGFPSPATDYIESDLDFNKYLVHNKAATYAVRAQGDSMINAGILPGDIMIIDRSITPKSNDIIIASLDKEFTVKRFIKKGNDFFLYPENPNYPIIDITTSDDFIIWGVVTFTIHNFRGDK</sequence>
<dbReference type="NCBIfam" id="NF007621">
    <property type="entry name" value="PRK10276.1"/>
    <property type="match status" value="1"/>
</dbReference>
<keyword evidence="10" id="KW-1185">Reference proteome</keyword>
<evidence type="ECO:0000256" key="4">
    <source>
        <dbReference type="ARBA" id="ARBA00022813"/>
    </source>
</evidence>
<evidence type="ECO:0000256" key="1">
    <source>
        <dbReference type="ARBA" id="ARBA00007484"/>
    </source>
</evidence>
<dbReference type="CDD" id="cd06529">
    <property type="entry name" value="S24_LexA-like"/>
    <property type="match status" value="1"/>
</dbReference>
<keyword evidence="4 7" id="KW-0068">Autocatalytic cleavage</keyword>
<evidence type="ECO:0000256" key="5">
    <source>
        <dbReference type="ARBA" id="ARBA00023204"/>
    </source>
</evidence>
<organism evidence="9 10">
    <name type="scientific">Thiospirochaeta perfilievii</name>
    <dbReference type="NCBI Taxonomy" id="252967"/>
    <lineage>
        <taxon>Bacteria</taxon>
        <taxon>Pseudomonadati</taxon>
        <taxon>Spirochaetota</taxon>
        <taxon>Spirochaetia</taxon>
        <taxon>Spirochaetales</taxon>
        <taxon>Spirochaetaceae</taxon>
        <taxon>Thiospirochaeta</taxon>
    </lineage>
</organism>
<dbReference type="OrthoDB" id="9787787at2"/>
<dbReference type="KEGG" id="sper:EW093_10565"/>
<evidence type="ECO:0000313" key="10">
    <source>
        <dbReference type="Proteomes" id="UP000323824"/>
    </source>
</evidence>
<protein>
    <submittedName>
        <fullName evidence="9">Translesion error-prone DNA polymerase V autoproteolytic subunit</fullName>
    </submittedName>
</protein>
<dbReference type="GO" id="GO:0006355">
    <property type="term" value="P:regulation of DNA-templated transcription"/>
    <property type="evidence" value="ECO:0007669"/>
    <property type="project" value="InterPro"/>
</dbReference>
<dbReference type="GO" id="GO:0003677">
    <property type="term" value="F:DNA binding"/>
    <property type="evidence" value="ECO:0007669"/>
    <property type="project" value="InterPro"/>
</dbReference>
<dbReference type="PANTHER" id="PTHR33516">
    <property type="entry name" value="LEXA REPRESSOR"/>
    <property type="match status" value="1"/>
</dbReference>
<keyword evidence="5" id="KW-0234">DNA repair</keyword>
<dbReference type="InterPro" id="IPR050077">
    <property type="entry name" value="LexA_repressor"/>
</dbReference>
<evidence type="ECO:0000259" key="8">
    <source>
        <dbReference type="Pfam" id="PF00717"/>
    </source>
</evidence>
<dbReference type="GO" id="GO:0016787">
    <property type="term" value="F:hydrolase activity"/>
    <property type="evidence" value="ECO:0007669"/>
    <property type="project" value="UniProtKB-KW"/>
</dbReference>
<keyword evidence="6" id="KW-0742">SOS response</keyword>
<dbReference type="Pfam" id="PF00717">
    <property type="entry name" value="Peptidase_S24"/>
    <property type="match status" value="1"/>
</dbReference>
<feature type="domain" description="Peptidase S24/S26A/S26B/S26C" evidence="8">
    <location>
        <begin position="4"/>
        <end position="119"/>
    </location>
</feature>
<dbReference type="Gene3D" id="2.10.109.10">
    <property type="entry name" value="Umud Fragment, subunit A"/>
    <property type="match status" value="1"/>
</dbReference>
<dbReference type="InterPro" id="IPR036286">
    <property type="entry name" value="LexA/Signal_pep-like_sf"/>
</dbReference>
<keyword evidence="2" id="KW-0227">DNA damage</keyword>
<dbReference type="SUPFAM" id="SSF51306">
    <property type="entry name" value="LexA/Signal peptidase"/>
    <property type="match status" value="1"/>
</dbReference>
<accession>A0A5C1QAQ3</accession>
<keyword evidence="3 7" id="KW-0378">Hydrolase</keyword>
<evidence type="ECO:0000256" key="6">
    <source>
        <dbReference type="ARBA" id="ARBA00023236"/>
    </source>
</evidence>
<dbReference type="EMBL" id="CP035807">
    <property type="protein sequence ID" value="QEN05135.1"/>
    <property type="molecule type" value="Genomic_DNA"/>
</dbReference>
<evidence type="ECO:0000313" key="9">
    <source>
        <dbReference type="EMBL" id="QEN05135.1"/>
    </source>
</evidence>
<dbReference type="GO" id="GO:0009432">
    <property type="term" value="P:SOS response"/>
    <property type="evidence" value="ECO:0007669"/>
    <property type="project" value="UniProtKB-KW"/>
</dbReference>
<comment type="similarity">
    <text evidence="1 7">Belongs to the peptidase S24 family.</text>
</comment>
<dbReference type="GO" id="GO:0006281">
    <property type="term" value="P:DNA repair"/>
    <property type="evidence" value="ECO:0007669"/>
    <property type="project" value="UniProtKB-KW"/>
</dbReference>
<dbReference type="InterPro" id="IPR039418">
    <property type="entry name" value="LexA-like"/>
</dbReference>
<reference evidence="9 10" key="2">
    <citation type="submission" date="2019-09" db="EMBL/GenBank/DDBJ databases">
        <title>Complete Genome Sequence and Methylome Analysis of free living Spirochaetas.</title>
        <authorList>
            <person name="Leshcheva N."/>
            <person name="Mikheeva N."/>
        </authorList>
    </citation>
    <scope>NUCLEOTIDE SEQUENCE [LARGE SCALE GENOMIC DNA]</scope>
    <source>
        <strain evidence="9 10">P</strain>
    </source>
</reference>
<dbReference type="InterPro" id="IPR015927">
    <property type="entry name" value="Peptidase_S24_S26A/B/C"/>
</dbReference>